<name>E1ZM10_CHLVA</name>
<evidence type="ECO:0000256" key="2">
    <source>
        <dbReference type="SAM" id="MobiDB-lite"/>
    </source>
</evidence>
<keyword evidence="1" id="KW-0945">Host-virus interaction</keyword>
<keyword evidence="4" id="KW-1185">Reference proteome</keyword>
<accession>E1ZM10</accession>
<feature type="compositionally biased region" description="Pro residues" evidence="2">
    <location>
        <begin position="181"/>
        <end position="270"/>
    </location>
</feature>
<dbReference type="AlphaFoldDB" id="E1ZM10"/>
<dbReference type="EMBL" id="GL433853">
    <property type="protein sequence ID" value="EFN53029.1"/>
    <property type="molecule type" value="Genomic_DNA"/>
</dbReference>
<evidence type="ECO:0000313" key="3">
    <source>
        <dbReference type="EMBL" id="EFN53029.1"/>
    </source>
</evidence>
<dbReference type="OrthoDB" id="519010at2759"/>
<dbReference type="STRING" id="554065.E1ZM10"/>
<dbReference type="PANTHER" id="PTHR13037">
    <property type="entry name" value="FORMIN"/>
    <property type="match status" value="1"/>
</dbReference>
<feature type="region of interest" description="Disordered" evidence="2">
    <location>
        <begin position="141"/>
        <end position="270"/>
    </location>
</feature>
<sequence length="624" mass="64958">MSGQKLQLLPGCGCPGVRVEVRFKVQGGPAKANTDAELRVGVRQFAAQLAANGVTLAMVEWLGAADGQPGLSCVAANGSWVTAPMRILTAAAVQVKATIDGTTAEAANALWATTAGAVEVPAGPACLAPGATVTTLLPVVIAKSPPPPKRPPPKRLPPPRPKPPRPPKRPPKRPPPRPRPPKPPTKRPPPSPLPPRPPTPVRLRPPPSPSKPLKPPPPTPRPPPFPRPPLPSPPEESPSPSPSPPSYGPGPAPAGPAPVPAPSYSPIPAPAPGPEPPVPMCMAEPACQLFIADSLCCMGYGIIQHAAVRMWLVCNADVYLPQPKCLTVTDTFNGEVIPNIGIDAADVLNAVNVTALGTPNARAAEYLVGLPPAYYFPPHTATEGQLPLALDVEQTRMTFIDGLCSLRLRVPCEWQGAIYESVTAVPPIPLLSVLSANETEEAAAIVEDALGDQSDGSEQQEQRRRLLAAAASAGRGLKQELLTGAGSRPDPQAAAAGGLAALDELPLGGLDFDSFSAPGRVDARMLITTIGGELPEPQVDEGALPPLTDVLSVEGLQADLLFEDYFISWIPSNSTAGEVCQMTNAGDLPESFLLGNFDDLVGYEEDCSPESLLETSSGEPAPLA</sequence>
<dbReference type="KEGG" id="cvr:CHLNCDRAFT_137245"/>
<evidence type="ECO:0000313" key="4">
    <source>
        <dbReference type="Proteomes" id="UP000008141"/>
    </source>
</evidence>
<proteinExistence type="predicted"/>
<dbReference type="RefSeq" id="XP_005845131.1">
    <property type="nucleotide sequence ID" value="XM_005845069.1"/>
</dbReference>
<dbReference type="Proteomes" id="UP000008141">
    <property type="component" value="Unassembled WGS sequence"/>
</dbReference>
<dbReference type="PANTHER" id="PTHR13037:SF24">
    <property type="entry name" value="POLYCOMB PROTEIN PCL-RELATED"/>
    <property type="match status" value="1"/>
</dbReference>
<protein>
    <submittedName>
        <fullName evidence="3">Uncharacterized protein</fullName>
    </submittedName>
</protein>
<dbReference type="eggNOG" id="ENOG502R32Q">
    <property type="taxonomic scope" value="Eukaryota"/>
</dbReference>
<dbReference type="GeneID" id="17352559"/>
<dbReference type="InParanoid" id="E1ZM10"/>
<evidence type="ECO:0000256" key="1">
    <source>
        <dbReference type="ARBA" id="ARBA00022581"/>
    </source>
</evidence>
<dbReference type="PRINTS" id="PR01217">
    <property type="entry name" value="PRICHEXTENSN"/>
</dbReference>
<organism evidence="4">
    <name type="scientific">Chlorella variabilis</name>
    <name type="common">Green alga</name>
    <dbReference type="NCBI Taxonomy" id="554065"/>
    <lineage>
        <taxon>Eukaryota</taxon>
        <taxon>Viridiplantae</taxon>
        <taxon>Chlorophyta</taxon>
        <taxon>core chlorophytes</taxon>
        <taxon>Trebouxiophyceae</taxon>
        <taxon>Chlorellales</taxon>
        <taxon>Chlorellaceae</taxon>
        <taxon>Chlorella clade</taxon>
        <taxon>Chlorella</taxon>
    </lineage>
</organism>
<reference evidence="3 4" key="1">
    <citation type="journal article" date="2010" name="Plant Cell">
        <title>The Chlorella variabilis NC64A genome reveals adaptation to photosymbiosis, coevolution with viruses, and cryptic sex.</title>
        <authorList>
            <person name="Blanc G."/>
            <person name="Duncan G."/>
            <person name="Agarkova I."/>
            <person name="Borodovsky M."/>
            <person name="Gurnon J."/>
            <person name="Kuo A."/>
            <person name="Lindquist E."/>
            <person name="Lucas S."/>
            <person name="Pangilinan J."/>
            <person name="Polle J."/>
            <person name="Salamov A."/>
            <person name="Terry A."/>
            <person name="Yamada T."/>
            <person name="Dunigan D.D."/>
            <person name="Grigoriev I.V."/>
            <person name="Claverie J.M."/>
            <person name="Van Etten J.L."/>
        </authorList>
    </citation>
    <scope>NUCLEOTIDE SEQUENCE [LARGE SCALE GENOMIC DNA]</scope>
    <source>
        <strain evidence="3 4">NC64A</strain>
    </source>
</reference>
<gene>
    <name evidence="3" type="ORF">CHLNCDRAFT_137245</name>
</gene>
<feature type="compositionally biased region" description="Pro residues" evidence="2">
    <location>
        <begin position="144"/>
        <end position="161"/>
    </location>
</feature>
<feature type="compositionally biased region" description="Basic residues" evidence="2">
    <location>
        <begin position="162"/>
        <end position="180"/>
    </location>
</feature>